<dbReference type="AlphaFoldDB" id="A0A0F9K4J5"/>
<accession>A0A0F9K4J5</accession>
<sequence length="108" mass="12517">MAGDKANSGGRIMAKYEEKFIVINTKFIKQIDNVKENNVDQNPFFPEHPACVELRKALRDYANACKDFLRVDISRKKYYVCNQDEPYAQQVIDIILNGEDEKKQGEKD</sequence>
<evidence type="ECO:0000313" key="1">
    <source>
        <dbReference type="EMBL" id="KKM77029.1"/>
    </source>
</evidence>
<comment type="caution">
    <text evidence="1">The sequence shown here is derived from an EMBL/GenBank/DDBJ whole genome shotgun (WGS) entry which is preliminary data.</text>
</comment>
<name>A0A0F9K4J5_9ZZZZ</name>
<gene>
    <name evidence="1" type="ORF">LCGC14_1374200</name>
</gene>
<protein>
    <submittedName>
        <fullName evidence="1">Uncharacterized protein</fullName>
    </submittedName>
</protein>
<reference evidence="1" key="1">
    <citation type="journal article" date="2015" name="Nature">
        <title>Complex archaea that bridge the gap between prokaryotes and eukaryotes.</title>
        <authorList>
            <person name="Spang A."/>
            <person name="Saw J.H."/>
            <person name="Jorgensen S.L."/>
            <person name="Zaremba-Niedzwiedzka K."/>
            <person name="Martijn J."/>
            <person name="Lind A.E."/>
            <person name="van Eijk R."/>
            <person name="Schleper C."/>
            <person name="Guy L."/>
            <person name="Ettema T.J."/>
        </authorList>
    </citation>
    <scope>NUCLEOTIDE SEQUENCE</scope>
</reference>
<dbReference type="EMBL" id="LAZR01008708">
    <property type="protein sequence ID" value="KKM77029.1"/>
    <property type="molecule type" value="Genomic_DNA"/>
</dbReference>
<proteinExistence type="predicted"/>
<organism evidence="1">
    <name type="scientific">marine sediment metagenome</name>
    <dbReference type="NCBI Taxonomy" id="412755"/>
    <lineage>
        <taxon>unclassified sequences</taxon>
        <taxon>metagenomes</taxon>
        <taxon>ecological metagenomes</taxon>
    </lineage>
</organism>